<reference evidence="2 3" key="1">
    <citation type="submission" date="2023-03" db="EMBL/GenBank/DDBJ databases">
        <title>High-quality genome of Scylla paramamosain provides insights in environmental adaptation.</title>
        <authorList>
            <person name="Zhang L."/>
        </authorList>
    </citation>
    <scope>NUCLEOTIDE SEQUENCE [LARGE SCALE GENOMIC DNA]</scope>
    <source>
        <strain evidence="2">LZ_2023a</strain>
        <tissue evidence="2">Muscle</tissue>
    </source>
</reference>
<dbReference type="Proteomes" id="UP001487740">
    <property type="component" value="Unassembled WGS sequence"/>
</dbReference>
<comment type="caution">
    <text evidence="2">The sequence shown here is derived from an EMBL/GenBank/DDBJ whole genome shotgun (WGS) entry which is preliminary data.</text>
</comment>
<protein>
    <submittedName>
        <fullName evidence="2">Uncharacterized protein</fullName>
    </submittedName>
</protein>
<feature type="compositionally biased region" description="Gly residues" evidence="1">
    <location>
        <begin position="1"/>
        <end position="11"/>
    </location>
</feature>
<sequence>MGRGVEAGWLGGARNSTKPDNVNEKWREGVRSVWSRKLNKGDWRRGGEEERQERRRGGRRRSALRQITRPSAHADVSLRRRHDAHLTTYVPRHYSFSPPTPSPPHPHAHALSVLSPHHHITSDMVRRPKRVRRGGQWIEAQFFSGNRDPRRRPWRFVIITAASVVGERSGVGGVGGTICTSVGQRVQGDGNAGALLNSEPLSRRVRASERARPRSVGTGSASRPQHSHHRTDRSISGIPKPLAAFFPPIPVYFLLRPLLLSRDPVIPNITGIVSEALLRRCNVAPAWQVSDTLTVTHPFPMCLLRLRVFTAYPPIHTHGKLVMVPIINNSFWQGCYSRMKRGREGRGPPYPYPSLSPANALRRRRHAAPHNIEHFTHIVLRKRKENPGDTRPAENTFSGTQRSLEILDVVQGKTFVNLNT</sequence>
<evidence type="ECO:0000313" key="2">
    <source>
        <dbReference type="EMBL" id="KAK8406877.1"/>
    </source>
</evidence>
<accession>A0AAW0V7L8</accession>
<proteinExistence type="predicted"/>
<evidence type="ECO:0000256" key="1">
    <source>
        <dbReference type="SAM" id="MobiDB-lite"/>
    </source>
</evidence>
<feature type="region of interest" description="Disordered" evidence="1">
    <location>
        <begin position="37"/>
        <end position="63"/>
    </location>
</feature>
<evidence type="ECO:0000313" key="3">
    <source>
        <dbReference type="Proteomes" id="UP001487740"/>
    </source>
</evidence>
<feature type="compositionally biased region" description="Basic and acidic residues" evidence="1">
    <location>
        <begin position="39"/>
        <end position="55"/>
    </location>
</feature>
<feature type="region of interest" description="Disordered" evidence="1">
    <location>
        <begin position="1"/>
        <end position="24"/>
    </location>
</feature>
<name>A0AAW0V7L8_SCYPA</name>
<feature type="region of interest" description="Disordered" evidence="1">
    <location>
        <begin position="189"/>
        <end position="235"/>
    </location>
</feature>
<organism evidence="2 3">
    <name type="scientific">Scylla paramamosain</name>
    <name type="common">Mud crab</name>
    <dbReference type="NCBI Taxonomy" id="85552"/>
    <lineage>
        <taxon>Eukaryota</taxon>
        <taxon>Metazoa</taxon>
        <taxon>Ecdysozoa</taxon>
        <taxon>Arthropoda</taxon>
        <taxon>Crustacea</taxon>
        <taxon>Multicrustacea</taxon>
        <taxon>Malacostraca</taxon>
        <taxon>Eumalacostraca</taxon>
        <taxon>Eucarida</taxon>
        <taxon>Decapoda</taxon>
        <taxon>Pleocyemata</taxon>
        <taxon>Brachyura</taxon>
        <taxon>Eubrachyura</taxon>
        <taxon>Portunoidea</taxon>
        <taxon>Portunidae</taxon>
        <taxon>Portuninae</taxon>
        <taxon>Scylla</taxon>
    </lineage>
</organism>
<keyword evidence="3" id="KW-1185">Reference proteome</keyword>
<dbReference type="EMBL" id="JARAKH010000002">
    <property type="protein sequence ID" value="KAK8406877.1"/>
    <property type="molecule type" value="Genomic_DNA"/>
</dbReference>
<gene>
    <name evidence="2" type="ORF">O3P69_007434</name>
</gene>
<dbReference type="AlphaFoldDB" id="A0AAW0V7L8"/>